<name>A0ABW8RGW0_9BACI</name>
<dbReference type="EMBL" id="JBJHQH010000010">
    <property type="protein sequence ID" value="MFK9092681.1"/>
    <property type="molecule type" value="Genomic_DNA"/>
</dbReference>
<keyword evidence="1" id="KW-0472">Membrane</keyword>
<keyword evidence="1" id="KW-0812">Transmembrane</keyword>
<sequence length="240" mass="27694">MEIKFDFTSNQIGNIAGLLAWCAIGMLAYRFYKRQPEKSKIWKVIICMLVGLFSFSLNWRLFDTPVKFAIMPLGVWILYFLLKGKEGRWERYRRFAWLGFLANYIFLAGTLLAVPLQHIIYPENELATYISDTEEASIIPIHPSAMNRSLDQKSLRKQLHSMAAKSVQSQQWYYEDDMAREDSTNRPERFPYLLTGTSAKLGSGLKTMIYIEADGKGMLVTTAKKQLYFLSKESLLKGDK</sequence>
<protein>
    <submittedName>
        <fullName evidence="2">Uncharacterized protein</fullName>
    </submittedName>
</protein>
<feature type="transmembrane region" description="Helical" evidence="1">
    <location>
        <begin position="12"/>
        <end position="29"/>
    </location>
</feature>
<comment type="caution">
    <text evidence="2">The sequence shown here is derived from an EMBL/GenBank/DDBJ whole genome shotgun (WGS) entry which is preliminary data.</text>
</comment>
<accession>A0ABW8RGW0</accession>
<proteinExistence type="predicted"/>
<dbReference type="RefSeq" id="WP_406581256.1">
    <property type="nucleotide sequence ID" value="NZ_JBJHQH010000010.1"/>
</dbReference>
<feature type="transmembrane region" description="Helical" evidence="1">
    <location>
        <begin position="94"/>
        <end position="116"/>
    </location>
</feature>
<feature type="transmembrane region" description="Helical" evidence="1">
    <location>
        <begin position="41"/>
        <end position="59"/>
    </location>
</feature>
<keyword evidence="3" id="KW-1185">Reference proteome</keyword>
<feature type="transmembrane region" description="Helical" evidence="1">
    <location>
        <begin position="65"/>
        <end position="82"/>
    </location>
</feature>
<reference evidence="2 3" key="1">
    <citation type="submission" date="2024-11" db="EMBL/GenBank/DDBJ databases">
        <authorList>
            <person name="Lucas J.A."/>
        </authorList>
    </citation>
    <scope>NUCLEOTIDE SEQUENCE [LARGE SCALE GENOMIC DNA]</scope>
    <source>
        <strain evidence="2 3">Z 5.4</strain>
    </source>
</reference>
<dbReference type="Proteomes" id="UP001623041">
    <property type="component" value="Unassembled WGS sequence"/>
</dbReference>
<evidence type="ECO:0000256" key="1">
    <source>
        <dbReference type="SAM" id="Phobius"/>
    </source>
</evidence>
<evidence type="ECO:0000313" key="3">
    <source>
        <dbReference type="Proteomes" id="UP001623041"/>
    </source>
</evidence>
<gene>
    <name evidence="2" type="ORF">ACJEBI_14460</name>
</gene>
<organism evidence="2 3">
    <name type="scientific">Bacillus salipaludis</name>
    <dbReference type="NCBI Taxonomy" id="2547811"/>
    <lineage>
        <taxon>Bacteria</taxon>
        <taxon>Bacillati</taxon>
        <taxon>Bacillota</taxon>
        <taxon>Bacilli</taxon>
        <taxon>Bacillales</taxon>
        <taxon>Bacillaceae</taxon>
        <taxon>Bacillus</taxon>
    </lineage>
</organism>
<evidence type="ECO:0000313" key="2">
    <source>
        <dbReference type="EMBL" id="MFK9092681.1"/>
    </source>
</evidence>
<keyword evidence="1" id="KW-1133">Transmembrane helix</keyword>